<protein>
    <submittedName>
        <fullName evidence="1">Uncharacterized protein</fullName>
    </submittedName>
</protein>
<keyword evidence="2" id="KW-1185">Reference proteome</keyword>
<organism evidence="1 2">
    <name type="scientific">Shewanella piezotolerans (strain WP3 / JCM 13877)</name>
    <dbReference type="NCBI Taxonomy" id="225849"/>
    <lineage>
        <taxon>Bacteria</taxon>
        <taxon>Pseudomonadati</taxon>
        <taxon>Pseudomonadota</taxon>
        <taxon>Gammaproteobacteria</taxon>
        <taxon>Alteromonadales</taxon>
        <taxon>Shewanellaceae</taxon>
        <taxon>Shewanella</taxon>
    </lineage>
</organism>
<dbReference type="HOGENOM" id="CLU_739433_0_0_6"/>
<dbReference type="EMBL" id="CP000472">
    <property type="protein sequence ID" value="ACJ29451.1"/>
    <property type="molecule type" value="Genomic_DNA"/>
</dbReference>
<sequence>MPFRKIQSQCSKGKSFNQFQQYRSLPKRLRKIAAVFWVSFLCEEKKAGSHYQLAKSIIGDDSIDKTHSEFRAIYRFLKRKSKGEICSRYHPLEHIEGYEQECTRLLYHPIWPLLASNQKRYLELTDIVAQLPPQITSCISKDNGLSLGAGWKSICNQTNLDALCGLFALAVWVNHECDDINTQKKLTVLSQLNESIFKMIFRLFTLFISEADFEPFAFKYLNYLCQLIGKSCSEFLMHEPSNIKLKISALELYCSFENKEAELMIPSGFLAKPNSYILFSGSGPTNINYLALYRLYQALTSLASSPKYKQLLPGVNNSSNAAYFLPLIQHSSLHLYLYFLRGKAFCLAHNIPIEQYEYAQVEFNKSCETYRNTI</sequence>
<evidence type="ECO:0000313" key="2">
    <source>
        <dbReference type="Proteomes" id="UP000000753"/>
    </source>
</evidence>
<reference evidence="1 2" key="1">
    <citation type="journal article" date="2008" name="PLoS ONE">
        <title>Environmental adaptation: genomic analysis of the piezotolerant and psychrotolerant deep-sea iron reducing bacterium Shewanella piezotolerans WP3.</title>
        <authorList>
            <person name="Wang F."/>
            <person name="Wang J."/>
            <person name="Jian H."/>
            <person name="Zhang B."/>
            <person name="Li S."/>
            <person name="Wang F."/>
            <person name="Zeng X."/>
            <person name="Gao L."/>
            <person name="Bartlett D.H."/>
            <person name="Yu J."/>
            <person name="Hu S."/>
            <person name="Xiao X."/>
        </authorList>
    </citation>
    <scope>NUCLEOTIDE SEQUENCE [LARGE SCALE GENOMIC DNA]</scope>
    <source>
        <strain evidence="2">WP3 / JCM 13877</strain>
    </source>
</reference>
<proteinExistence type="predicted"/>
<gene>
    <name evidence="1" type="ordered locus">swp_2720</name>
</gene>
<name>B8CMR0_SHEPW</name>
<dbReference type="RefSeq" id="WP_020912806.1">
    <property type="nucleotide sequence ID" value="NC_011566.1"/>
</dbReference>
<evidence type="ECO:0000313" key="1">
    <source>
        <dbReference type="EMBL" id="ACJ29451.1"/>
    </source>
</evidence>
<dbReference type="Proteomes" id="UP000000753">
    <property type="component" value="Chromosome"/>
</dbReference>
<dbReference type="KEGG" id="swp:swp_2720"/>
<dbReference type="STRING" id="225849.swp_2720"/>
<accession>B8CMR0</accession>
<dbReference type="AlphaFoldDB" id="B8CMR0"/>